<feature type="compositionally biased region" description="Basic and acidic residues" evidence="1">
    <location>
        <begin position="15"/>
        <end position="24"/>
    </location>
</feature>
<accession>A0ABV0WKH4</accession>
<evidence type="ECO:0000313" key="3">
    <source>
        <dbReference type="Proteomes" id="UP001444071"/>
    </source>
</evidence>
<name>A0ABV0WKH4_9TELE</name>
<dbReference type="Proteomes" id="UP001444071">
    <property type="component" value="Unassembled WGS sequence"/>
</dbReference>
<reference evidence="2 3" key="1">
    <citation type="submission" date="2021-06" db="EMBL/GenBank/DDBJ databases">
        <authorList>
            <person name="Palmer J.M."/>
        </authorList>
    </citation>
    <scope>NUCLEOTIDE SEQUENCE [LARGE SCALE GENOMIC DNA]</scope>
    <source>
        <strain evidence="2 3">XR_2019</strain>
        <tissue evidence="2">Muscle</tissue>
    </source>
</reference>
<comment type="caution">
    <text evidence="2">The sequence shown here is derived from an EMBL/GenBank/DDBJ whole genome shotgun (WGS) entry which is preliminary data.</text>
</comment>
<keyword evidence="3" id="KW-1185">Reference proteome</keyword>
<gene>
    <name evidence="2" type="ORF">XENORESO_003227</name>
</gene>
<organism evidence="2 3">
    <name type="scientific">Xenotaenia resolanae</name>
    <dbReference type="NCBI Taxonomy" id="208358"/>
    <lineage>
        <taxon>Eukaryota</taxon>
        <taxon>Metazoa</taxon>
        <taxon>Chordata</taxon>
        <taxon>Craniata</taxon>
        <taxon>Vertebrata</taxon>
        <taxon>Euteleostomi</taxon>
        <taxon>Actinopterygii</taxon>
        <taxon>Neopterygii</taxon>
        <taxon>Teleostei</taxon>
        <taxon>Neoteleostei</taxon>
        <taxon>Acanthomorphata</taxon>
        <taxon>Ovalentaria</taxon>
        <taxon>Atherinomorphae</taxon>
        <taxon>Cyprinodontiformes</taxon>
        <taxon>Goodeidae</taxon>
        <taxon>Xenotaenia</taxon>
    </lineage>
</organism>
<evidence type="ECO:0000256" key="1">
    <source>
        <dbReference type="SAM" id="MobiDB-lite"/>
    </source>
</evidence>
<sequence>MSSKSLAFLGRRRAHTEQHSRDDAFSDSLSSIDGQELSVIFRSLTTMSSCALQRAAEKCTKNWQRFPDGVTNTSLRVAIVYFVRFHAGCPENISLVTRC</sequence>
<protein>
    <submittedName>
        <fullName evidence="2">Uncharacterized protein</fullName>
    </submittedName>
</protein>
<dbReference type="EMBL" id="JAHRIM010051603">
    <property type="protein sequence ID" value="MEQ2269338.1"/>
    <property type="molecule type" value="Genomic_DNA"/>
</dbReference>
<evidence type="ECO:0000313" key="2">
    <source>
        <dbReference type="EMBL" id="MEQ2269338.1"/>
    </source>
</evidence>
<proteinExistence type="predicted"/>
<feature type="region of interest" description="Disordered" evidence="1">
    <location>
        <begin position="1"/>
        <end position="28"/>
    </location>
</feature>